<evidence type="ECO:0000313" key="1">
    <source>
        <dbReference type="EMBL" id="CAG8828811.1"/>
    </source>
</evidence>
<proteinExistence type="predicted"/>
<feature type="non-terminal residue" evidence="1">
    <location>
        <position position="1"/>
    </location>
</feature>
<dbReference type="EMBL" id="CAJVQB010040794">
    <property type="protein sequence ID" value="CAG8828811.1"/>
    <property type="molecule type" value="Genomic_DNA"/>
</dbReference>
<dbReference type="Proteomes" id="UP000789901">
    <property type="component" value="Unassembled WGS sequence"/>
</dbReference>
<reference evidence="1 2" key="1">
    <citation type="submission" date="2021-06" db="EMBL/GenBank/DDBJ databases">
        <authorList>
            <person name="Kallberg Y."/>
            <person name="Tangrot J."/>
            <person name="Rosling A."/>
        </authorList>
    </citation>
    <scope>NUCLEOTIDE SEQUENCE [LARGE SCALE GENOMIC DNA]</scope>
    <source>
        <strain evidence="1 2">120-4 pot B 10/14</strain>
    </source>
</reference>
<comment type="caution">
    <text evidence="1">The sequence shown here is derived from an EMBL/GenBank/DDBJ whole genome shotgun (WGS) entry which is preliminary data.</text>
</comment>
<keyword evidence="2" id="KW-1185">Reference proteome</keyword>
<organism evidence="1 2">
    <name type="scientific">Gigaspora margarita</name>
    <dbReference type="NCBI Taxonomy" id="4874"/>
    <lineage>
        <taxon>Eukaryota</taxon>
        <taxon>Fungi</taxon>
        <taxon>Fungi incertae sedis</taxon>
        <taxon>Mucoromycota</taxon>
        <taxon>Glomeromycotina</taxon>
        <taxon>Glomeromycetes</taxon>
        <taxon>Diversisporales</taxon>
        <taxon>Gigasporaceae</taxon>
        <taxon>Gigaspora</taxon>
    </lineage>
</organism>
<accession>A0ABN7WDX2</accession>
<evidence type="ECO:0000313" key="2">
    <source>
        <dbReference type="Proteomes" id="UP000789901"/>
    </source>
</evidence>
<protein>
    <submittedName>
        <fullName evidence="1">25945_t:CDS:1</fullName>
    </submittedName>
</protein>
<sequence>LGNIPTKFHNKPEAKALVGLIPILQDTIEEQQTPQFRQLIRTTFYKYDKEYRNLNGLSADTYESLHKHYIKSPYRKSNKRNINLQILQKATQTLTLKEIYERIVLQDDQTKINVGEFVKQYCTIPLHLFKSIIASYKHNKECCSEILEGLQHFIPAMNDYFDLMFTLEKNIEELKITLILFESLILSNKEKVRATKSYYNMPMFSDIAVYMDPEQDFNTFGEY</sequence>
<name>A0ABN7WDX2_GIGMA</name>
<gene>
    <name evidence="1" type="ORF">GMARGA_LOCUS29814</name>
</gene>